<organism evidence="3 4">
    <name type="scientific">Artemisia annua</name>
    <name type="common">Sweet wormwood</name>
    <dbReference type="NCBI Taxonomy" id="35608"/>
    <lineage>
        <taxon>Eukaryota</taxon>
        <taxon>Viridiplantae</taxon>
        <taxon>Streptophyta</taxon>
        <taxon>Embryophyta</taxon>
        <taxon>Tracheophyta</taxon>
        <taxon>Spermatophyta</taxon>
        <taxon>Magnoliopsida</taxon>
        <taxon>eudicotyledons</taxon>
        <taxon>Gunneridae</taxon>
        <taxon>Pentapetalae</taxon>
        <taxon>asterids</taxon>
        <taxon>campanulids</taxon>
        <taxon>Asterales</taxon>
        <taxon>Asteraceae</taxon>
        <taxon>Asteroideae</taxon>
        <taxon>Anthemideae</taxon>
        <taxon>Artemisiinae</taxon>
        <taxon>Artemisia</taxon>
    </lineage>
</organism>
<dbReference type="InterPro" id="IPR005380">
    <property type="entry name" value="XS_domain"/>
</dbReference>
<protein>
    <recommendedName>
        <fullName evidence="2">XS domain-containing protein</fullName>
    </recommendedName>
</protein>
<dbReference type="InterPro" id="IPR044287">
    <property type="entry name" value="SGS3"/>
</dbReference>
<dbReference type="AlphaFoldDB" id="A0A2U1QEE3"/>
<sequence>MFDSLTVGYLEAERLSKHFESQGLGRDGWNLNPCLFHSEGNRQLYGYLATEKDWGDFNQCSPGKWKLLFEFASYGEKVVSDYQHLYKDSQPSRRKEDGVTRKVKLDGDN</sequence>
<evidence type="ECO:0000313" key="4">
    <source>
        <dbReference type="Proteomes" id="UP000245207"/>
    </source>
</evidence>
<dbReference type="PANTHER" id="PTHR46602:SF1">
    <property type="entry name" value="PROTEIN SUPPRESSOR OF GENE SILENCING 3"/>
    <property type="match status" value="1"/>
</dbReference>
<accession>A0A2U1QEE3</accession>
<dbReference type="PANTHER" id="PTHR46602">
    <property type="entry name" value="PROTEIN SUPPRESSOR OF GENE SILENCING 3"/>
    <property type="match status" value="1"/>
</dbReference>
<dbReference type="GO" id="GO:0051607">
    <property type="term" value="P:defense response to virus"/>
    <property type="evidence" value="ECO:0007669"/>
    <property type="project" value="InterPro"/>
</dbReference>
<feature type="region of interest" description="Disordered" evidence="1">
    <location>
        <begin position="90"/>
        <end position="109"/>
    </location>
</feature>
<dbReference type="Proteomes" id="UP000245207">
    <property type="component" value="Unassembled WGS sequence"/>
</dbReference>
<comment type="caution">
    <text evidence="3">The sequence shown here is derived from an EMBL/GenBank/DDBJ whole genome shotgun (WGS) entry which is preliminary data.</text>
</comment>
<dbReference type="Gene3D" id="3.30.70.2890">
    <property type="entry name" value="XS domain"/>
    <property type="match status" value="1"/>
</dbReference>
<dbReference type="GO" id="GO:0031047">
    <property type="term" value="P:regulatory ncRNA-mediated gene silencing"/>
    <property type="evidence" value="ECO:0007669"/>
    <property type="project" value="InterPro"/>
</dbReference>
<dbReference type="STRING" id="35608.A0A2U1QEE3"/>
<dbReference type="Pfam" id="PF03468">
    <property type="entry name" value="XS"/>
    <property type="match status" value="1"/>
</dbReference>
<proteinExistence type="predicted"/>
<evidence type="ECO:0000256" key="1">
    <source>
        <dbReference type="SAM" id="MobiDB-lite"/>
    </source>
</evidence>
<dbReference type="InterPro" id="IPR038588">
    <property type="entry name" value="XS_domain_sf"/>
</dbReference>
<keyword evidence="4" id="KW-1185">Reference proteome</keyword>
<reference evidence="3 4" key="1">
    <citation type="journal article" date="2018" name="Mol. Plant">
        <title>The genome of Artemisia annua provides insight into the evolution of Asteraceae family and artemisinin biosynthesis.</title>
        <authorList>
            <person name="Shen Q."/>
            <person name="Zhang L."/>
            <person name="Liao Z."/>
            <person name="Wang S."/>
            <person name="Yan T."/>
            <person name="Shi P."/>
            <person name="Liu M."/>
            <person name="Fu X."/>
            <person name="Pan Q."/>
            <person name="Wang Y."/>
            <person name="Lv Z."/>
            <person name="Lu X."/>
            <person name="Zhang F."/>
            <person name="Jiang W."/>
            <person name="Ma Y."/>
            <person name="Chen M."/>
            <person name="Hao X."/>
            <person name="Li L."/>
            <person name="Tang Y."/>
            <person name="Lv G."/>
            <person name="Zhou Y."/>
            <person name="Sun X."/>
            <person name="Brodelius P.E."/>
            <person name="Rose J.K.C."/>
            <person name="Tang K."/>
        </authorList>
    </citation>
    <scope>NUCLEOTIDE SEQUENCE [LARGE SCALE GENOMIC DNA]</scope>
    <source>
        <strain evidence="4">cv. Huhao1</strain>
        <tissue evidence="3">Leaf</tissue>
    </source>
</reference>
<gene>
    <name evidence="3" type="ORF">CTI12_AA039540</name>
</gene>
<evidence type="ECO:0000259" key="2">
    <source>
        <dbReference type="Pfam" id="PF03468"/>
    </source>
</evidence>
<name>A0A2U1QEE3_ARTAN</name>
<evidence type="ECO:0000313" key="3">
    <source>
        <dbReference type="EMBL" id="PWA96364.1"/>
    </source>
</evidence>
<dbReference type="EMBL" id="PKPP01000183">
    <property type="protein sequence ID" value="PWA96364.1"/>
    <property type="molecule type" value="Genomic_DNA"/>
</dbReference>
<feature type="domain" description="XS" evidence="2">
    <location>
        <begin position="2"/>
        <end position="54"/>
    </location>
</feature>